<dbReference type="Pfam" id="PF07769">
    <property type="entry name" value="PsiF_repeat"/>
    <property type="match status" value="2"/>
</dbReference>
<protein>
    <recommendedName>
        <fullName evidence="4">Copper resistance protein</fullName>
    </recommendedName>
</protein>
<dbReference type="STRING" id="993689.GCA_002077135_01397"/>
<dbReference type="OrthoDB" id="8001925at2"/>
<gene>
    <name evidence="2" type="ORF">B1806_10090</name>
</gene>
<evidence type="ECO:0008006" key="4">
    <source>
        <dbReference type="Google" id="ProtNLM"/>
    </source>
</evidence>
<proteinExistence type="predicted"/>
<keyword evidence="3" id="KW-1185">Reference proteome</keyword>
<evidence type="ECO:0000256" key="1">
    <source>
        <dbReference type="SAM" id="SignalP"/>
    </source>
</evidence>
<reference evidence="2 3" key="1">
    <citation type="submission" date="2017-02" db="EMBL/GenBank/DDBJ databases">
        <title>Whole genome sequencing of Metallibacterium scheffleri DSM 24874 (T).</title>
        <authorList>
            <person name="Kumar S."/>
            <person name="Patil P."/>
            <person name="Patil P.B."/>
        </authorList>
    </citation>
    <scope>NUCLEOTIDE SEQUENCE [LARGE SCALE GENOMIC DNA]</scope>
    <source>
        <strain evidence="2 3">DSM 24874</strain>
    </source>
</reference>
<evidence type="ECO:0000313" key="2">
    <source>
        <dbReference type="EMBL" id="THD09678.1"/>
    </source>
</evidence>
<sequence>MQIRLIASLALACLLFAGGASAATTASGKTMTPQQERMAECSHQSKGMHGAEHKTFMSHCMKGHAAMPMATAKHEMAKPSMTAKHEMAEHEMMAKHEMAKPGMMGGKAMQNEKMKTCSAEAKAKKLMGAERTMFMSTCLKAH</sequence>
<dbReference type="EMBL" id="MWQO01000036">
    <property type="protein sequence ID" value="THD09678.1"/>
    <property type="molecule type" value="Genomic_DNA"/>
</dbReference>
<name>A0A4S3KMM5_9GAMM</name>
<dbReference type="RefSeq" id="WP_081126685.1">
    <property type="nucleotide sequence ID" value="NZ_LDOS01000001.1"/>
</dbReference>
<dbReference type="InterPro" id="IPR011690">
    <property type="entry name" value="P_starv_induced_PsiF"/>
</dbReference>
<accession>A0A4S3KMM5</accession>
<dbReference type="AlphaFoldDB" id="A0A4S3KMM5"/>
<dbReference type="Proteomes" id="UP000307749">
    <property type="component" value="Unassembled WGS sequence"/>
</dbReference>
<feature type="signal peptide" evidence="1">
    <location>
        <begin position="1"/>
        <end position="22"/>
    </location>
</feature>
<evidence type="ECO:0000313" key="3">
    <source>
        <dbReference type="Proteomes" id="UP000307749"/>
    </source>
</evidence>
<organism evidence="2 3">
    <name type="scientific">Metallibacterium scheffleri</name>
    <dbReference type="NCBI Taxonomy" id="993689"/>
    <lineage>
        <taxon>Bacteria</taxon>
        <taxon>Pseudomonadati</taxon>
        <taxon>Pseudomonadota</taxon>
        <taxon>Gammaproteobacteria</taxon>
        <taxon>Lysobacterales</taxon>
        <taxon>Rhodanobacteraceae</taxon>
        <taxon>Metallibacterium</taxon>
    </lineage>
</organism>
<feature type="chain" id="PRO_5020448864" description="Copper resistance protein" evidence="1">
    <location>
        <begin position="23"/>
        <end position="142"/>
    </location>
</feature>
<keyword evidence="1" id="KW-0732">Signal</keyword>
<comment type="caution">
    <text evidence="2">The sequence shown here is derived from an EMBL/GenBank/DDBJ whole genome shotgun (WGS) entry which is preliminary data.</text>
</comment>